<feature type="compositionally biased region" description="Low complexity" evidence="1">
    <location>
        <begin position="258"/>
        <end position="269"/>
    </location>
</feature>
<evidence type="ECO:0000256" key="1">
    <source>
        <dbReference type="SAM" id="MobiDB-lite"/>
    </source>
</evidence>
<protein>
    <submittedName>
        <fullName evidence="2">Uncharacterized protein</fullName>
    </submittedName>
</protein>
<name>A0A9Q3F1B6_9BASI</name>
<gene>
    <name evidence="2" type="ORF">O181_072845</name>
</gene>
<feature type="region of interest" description="Disordered" evidence="1">
    <location>
        <begin position="1"/>
        <end position="26"/>
    </location>
</feature>
<dbReference type="Proteomes" id="UP000765509">
    <property type="component" value="Unassembled WGS sequence"/>
</dbReference>
<proteinExistence type="predicted"/>
<dbReference type="EMBL" id="AVOT02038275">
    <property type="protein sequence ID" value="MBW0533130.1"/>
    <property type="molecule type" value="Genomic_DNA"/>
</dbReference>
<feature type="compositionally biased region" description="Pro residues" evidence="1">
    <location>
        <begin position="241"/>
        <end position="251"/>
    </location>
</feature>
<keyword evidence="3" id="KW-1185">Reference proteome</keyword>
<reference evidence="2" key="1">
    <citation type="submission" date="2021-03" db="EMBL/GenBank/DDBJ databases">
        <title>Draft genome sequence of rust myrtle Austropuccinia psidii MF-1, a brazilian biotype.</title>
        <authorList>
            <person name="Quecine M.C."/>
            <person name="Pachon D.M.R."/>
            <person name="Bonatelli M.L."/>
            <person name="Correr F.H."/>
            <person name="Franceschini L.M."/>
            <person name="Leite T.F."/>
            <person name="Margarido G.R.A."/>
            <person name="Almeida C.A."/>
            <person name="Ferrarezi J.A."/>
            <person name="Labate C.A."/>
        </authorList>
    </citation>
    <scope>NUCLEOTIDE SEQUENCE</scope>
    <source>
        <strain evidence="2">MF-1</strain>
    </source>
</reference>
<evidence type="ECO:0000313" key="2">
    <source>
        <dbReference type="EMBL" id="MBW0533130.1"/>
    </source>
</evidence>
<evidence type="ECO:0000313" key="3">
    <source>
        <dbReference type="Proteomes" id="UP000765509"/>
    </source>
</evidence>
<comment type="caution">
    <text evidence="2">The sequence shown here is derived from an EMBL/GenBank/DDBJ whole genome shotgun (WGS) entry which is preliminary data.</text>
</comment>
<feature type="region of interest" description="Disordered" evidence="1">
    <location>
        <begin position="41"/>
        <end position="68"/>
    </location>
</feature>
<organism evidence="2 3">
    <name type="scientific">Austropuccinia psidii MF-1</name>
    <dbReference type="NCBI Taxonomy" id="1389203"/>
    <lineage>
        <taxon>Eukaryota</taxon>
        <taxon>Fungi</taxon>
        <taxon>Dikarya</taxon>
        <taxon>Basidiomycota</taxon>
        <taxon>Pucciniomycotina</taxon>
        <taxon>Pucciniomycetes</taxon>
        <taxon>Pucciniales</taxon>
        <taxon>Sphaerophragmiaceae</taxon>
        <taxon>Austropuccinia</taxon>
    </lineage>
</organism>
<feature type="compositionally biased region" description="Polar residues" evidence="1">
    <location>
        <begin position="58"/>
        <end position="68"/>
    </location>
</feature>
<dbReference type="AlphaFoldDB" id="A0A9Q3F1B6"/>
<sequence>MLADKHTRNACLLSDPSNHTARGVPGQNALARTPLWSTMMKVFPSRNGPQDPKKGNRNDSGQLALSPQASICPPPLLGHHPMVTSLLNRSEVIIRPMSYGNGERTFKLGPIVTMSCHPWDSNAKNKTHGIPPTRITHSMSASQANPAETHSWPKWHPMNPPNTMGHLFLARVNPPNHLRTLQLMSQNQRWLQHNPWRNHLVGPNFTFLTLLNFSSPLLRPSPVCPATPRLIIIIDDTPIGSPTPPPSPDLPPIAAENPTASSPLVPSSSHSYNDAFQKFTNLQPTLMIP</sequence>
<feature type="region of interest" description="Disordered" evidence="1">
    <location>
        <begin position="237"/>
        <end position="269"/>
    </location>
</feature>
<accession>A0A9Q3F1B6</accession>